<keyword evidence="2" id="KW-1185">Reference proteome</keyword>
<evidence type="ECO:0000313" key="1">
    <source>
        <dbReference type="EMBL" id="WVZ25093.1"/>
    </source>
</evidence>
<dbReference type="AlphaFoldDB" id="A0AAQ3PB89"/>
<organism evidence="1 2">
    <name type="scientific">Vigna mungo</name>
    <name type="common">Black gram</name>
    <name type="synonym">Phaseolus mungo</name>
    <dbReference type="NCBI Taxonomy" id="3915"/>
    <lineage>
        <taxon>Eukaryota</taxon>
        <taxon>Viridiplantae</taxon>
        <taxon>Streptophyta</taxon>
        <taxon>Embryophyta</taxon>
        <taxon>Tracheophyta</taxon>
        <taxon>Spermatophyta</taxon>
        <taxon>Magnoliopsida</taxon>
        <taxon>eudicotyledons</taxon>
        <taxon>Gunneridae</taxon>
        <taxon>Pentapetalae</taxon>
        <taxon>rosids</taxon>
        <taxon>fabids</taxon>
        <taxon>Fabales</taxon>
        <taxon>Fabaceae</taxon>
        <taxon>Papilionoideae</taxon>
        <taxon>50 kb inversion clade</taxon>
        <taxon>NPAAA clade</taxon>
        <taxon>indigoferoid/millettioid clade</taxon>
        <taxon>Phaseoleae</taxon>
        <taxon>Vigna</taxon>
    </lineage>
</organism>
<protein>
    <submittedName>
        <fullName evidence="1">Uncharacterized protein</fullName>
    </submittedName>
</protein>
<evidence type="ECO:0000313" key="2">
    <source>
        <dbReference type="Proteomes" id="UP001374535"/>
    </source>
</evidence>
<proteinExistence type="predicted"/>
<sequence length="133" mass="14786">MSIIIQADLHDMLDLSPINRGIQSISIFLGHGEEVDTLPHASARDSSKQPFLKLVGLEVLSVINQSNASFIKLGSYGYAPLSFRGEPCSCRVTKVLGTNAWWWDQNRVPGVFDPIQKQRVRGVSRVCQVLNLH</sequence>
<dbReference type="EMBL" id="CP144700">
    <property type="protein sequence ID" value="WVZ25093.1"/>
    <property type="molecule type" value="Genomic_DNA"/>
</dbReference>
<reference evidence="1 2" key="1">
    <citation type="journal article" date="2023" name="Life. Sci Alliance">
        <title>Evolutionary insights into 3D genome organization and epigenetic landscape of Vigna mungo.</title>
        <authorList>
            <person name="Junaid A."/>
            <person name="Singh B."/>
            <person name="Bhatia S."/>
        </authorList>
    </citation>
    <scope>NUCLEOTIDE SEQUENCE [LARGE SCALE GENOMIC DNA]</scope>
    <source>
        <strain evidence="1">Urdbean</strain>
    </source>
</reference>
<dbReference type="Proteomes" id="UP001374535">
    <property type="component" value="Chromosome 1"/>
</dbReference>
<name>A0AAQ3PB89_VIGMU</name>
<accession>A0AAQ3PB89</accession>
<gene>
    <name evidence="1" type="ORF">V8G54_003637</name>
</gene>